<keyword evidence="1" id="KW-0472">Membrane</keyword>
<reference evidence="2" key="1">
    <citation type="submission" date="2020-03" db="EMBL/GenBank/DDBJ databases">
        <title>A transcriptome and proteome of the tick Rhipicephalus microplus shaped by the genetic composition of its hosts and developmental stage.</title>
        <authorList>
            <person name="Garcia G.R."/>
            <person name="Ribeiro J.M.C."/>
            <person name="Maruyama S.R."/>
            <person name="Gardinasse L.G."/>
            <person name="Nelson K."/>
            <person name="Ferreira B.R."/>
            <person name="Andrade T.G."/>
            <person name="Santos I.K.F.M."/>
        </authorList>
    </citation>
    <scope>NUCLEOTIDE SEQUENCE</scope>
    <source>
        <strain evidence="2">NSGR</strain>
        <tissue evidence="2">Salivary glands</tissue>
    </source>
</reference>
<accession>A0A6G5AIQ8</accession>
<sequence length="102" mass="11585">MMYNSCTFACGILQYLLLVLHELYFTCHYMPFVCYNGLIVTGSSDVAVCITAVRSLSTRAFIEACYDVIDKFCCLLQQNFFFVSCYLPHLLCLSCYVLIGIV</sequence>
<evidence type="ECO:0000313" key="2">
    <source>
        <dbReference type="EMBL" id="NIE50080.1"/>
    </source>
</evidence>
<proteinExistence type="predicted"/>
<feature type="transmembrane region" description="Helical" evidence="1">
    <location>
        <begin position="80"/>
        <end position="99"/>
    </location>
</feature>
<organism evidence="2">
    <name type="scientific">Rhipicephalus microplus</name>
    <name type="common">Cattle tick</name>
    <name type="synonym">Boophilus microplus</name>
    <dbReference type="NCBI Taxonomy" id="6941"/>
    <lineage>
        <taxon>Eukaryota</taxon>
        <taxon>Metazoa</taxon>
        <taxon>Ecdysozoa</taxon>
        <taxon>Arthropoda</taxon>
        <taxon>Chelicerata</taxon>
        <taxon>Arachnida</taxon>
        <taxon>Acari</taxon>
        <taxon>Parasitiformes</taxon>
        <taxon>Ixodida</taxon>
        <taxon>Ixodoidea</taxon>
        <taxon>Ixodidae</taxon>
        <taxon>Rhipicephalinae</taxon>
        <taxon>Rhipicephalus</taxon>
        <taxon>Boophilus</taxon>
    </lineage>
</organism>
<name>A0A6G5AIQ8_RHIMP</name>
<dbReference type="AlphaFoldDB" id="A0A6G5AIQ8"/>
<protein>
    <submittedName>
        <fullName evidence="2">Uncharacterized protein</fullName>
    </submittedName>
</protein>
<dbReference type="EMBL" id="GIKN01007807">
    <property type="protein sequence ID" value="NIE50080.1"/>
    <property type="molecule type" value="Transcribed_RNA"/>
</dbReference>
<keyword evidence="1" id="KW-0812">Transmembrane</keyword>
<evidence type="ECO:0000256" key="1">
    <source>
        <dbReference type="SAM" id="Phobius"/>
    </source>
</evidence>
<keyword evidence="1" id="KW-1133">Transmembrane helix</keyword>